<feature type="signal peptide" evidence="2">
    <location>
        <begin position="1"/>
        <end position="19"/>
    </location>
</feature>
<dbReference type="Proteomes" id="UP001157034">
    <property type="component" value="Unassembled WGS sequence"/>
</dbReference>
<dbReference type="Pfam" id="PF03767">
    <property type="entry name" value="Acid_phosphat_B"/>
    <property type="match status" value="2"/>
</dbReference>
<dbReference type="InterPro" id="IPR005519">
    <property type="entry name" value="Acid_phosphat_B-like"/>
</dbReference>
<evidence type="ECO:0000256" key="2">
    <source>
        <dbReference type="SAM" id="SignalP"/>
    </source>
</evidence>
<feature type="chain" id="PRO_5046066120" description="Acid phosphatase" evidence="2">
    <location>
        <begin position="20"/>
        <end position="558"/>
    </location>
</feature>
<dbReference type="SUPFAM" id="SSF56784">
    <property type="entry name" value="HAD-like"/>
    <property type="match status" value="2"/>
</dbReference>
<gene>
    <name evidence="3" type="ORF">GCM10025881_22550</name>
</gene>
<name>A0ABQ6K6R7_9MICO</name>
<dbReference type="InterPro" id="IPR036412">
    <property type="entry name" value="HAD-like_sf"/>
</dbReference>
<dbReference type="PANTHER" id="PTHR31284">
    <property type="entry name" value="ACID PHOSPHATASE-LIKE PROTEIN"/>
    <property type="match status" value="1"/>
</dbReference>
<evidence type="ECO:0000313" key="3">
    <source>
        <dbReference type="EMBL" id="GMA95431.1"/>
    </source>
</evidence>
<sequence>MSNRPLRAALVGVATVALAAGGILAGAVSANAWPGGHGGPGDHGHSNHDAALTPRTQFTMAADGSSGATQGGEGIPNIDIVKKTIATYYGDPGTGIANKTSSPYISEMNGIVAKMTAELPRLYASSVAHHPDQKPAIVFDTDDTMLWTYDQEVGEMHFVFDPAANNTDVLGEVFPATPAMVGFEKAAQQAGFAVFGITGRSAAQKPASIENVTKVGYTGFTADNYFTKWATGEQPSYVTCATAGCTTVEYKANTRKHIENDLHYDIALNVGDQWSDLQGGYSDNAQKLPNPTYYLPSPDLASIQQSGVDERSLQPRTRFTMAADGSSGATQGGEGIPNIDVVKKTIATYYGDPGTGIANKTDSPYIREMTRIEWQQLPKIAAACYVGKRLHQKPAVIFDTDDTMLWTYDREVGTMHFHFDPAQNNQDVLNEVFPATPGMVAFEKAILKAGCQPIGITGRSAAQKAASIENVTKVGYIGFTDANYFVKFAAGQKPAYLDCAAGATCTTIEYKSGTRAYLETKAGGKYRIVANLGDQYSDLIGGHALFDVKLPNPTYYLP</sequence>
<dbReference type="EMBL" id="BSVB01000001">
    <property type="protein sequence ID" value="GMA95431.1"/>
    <property type="molecule type" value="Genomic_DNA"/>
</dbReference>
<evidence type="ECO:0008006" key="5">
    <source>
        <dbReference type="Google" id="ProtNLM"/>
    </source>
</evidence>
<comment type="caution">
    <text evidence="3">The sequence shown here is derived from an EMBL/GenBank/DDBJ whole genome shotgun (WGS) entry which is preliminary data.</text>
</comment>
<dbReference type="InterPro" id="IPR023214">
    <property type="entry name" value="HAD_sf"/>
</dbReference>
<keyword evidence="4" id="KW-1185">Reference proteome</keyword>
<dbReference type="Gene3D" id="3.40.50.1000">
    <property type="entry name" value="HAD superfamily/HAD-like"/>
    <property type="match status" value="2"/>
</dbReference>
<dbReference type="RefSeq" id="WP_284254202.1">
    <property type="nucleotide sequence ID" value="NZ_BAAAQO010000002.1"/>
</dbReference>
<proteinExistence type="predicted"/>
<dbReference type="PANTHER" id="PTHR31284:SF10">
    <property type="entry name" value="ACID PHOSPHATASE-LIKE PROTEIN"/>
    <property type="match status" value="1"/>
</dbReference>
<protein>
    <recommendedName>
        <fullName evidence="5">Acid phosphatase</fullName>
    </recommendedName>
</protein>
<accession>A0ABQ6K6R7</accession>
<organism evidence="3 4">
    <name type="scientific">Pseudolysinimonas kribbensis</name>
    <dbReference type="NCBI Taxonomy" id="433641"/>
    <lineage>
        <taxon>Bacteria</taxon>
        <taxon>Bacillati</taxon>
        <taxon>Actinomycetota</taxon>
        <taxon>Actinomycetes</taxon>
        <taxon>Micrococcales</taxon>
        <taxon>Microbacteriaceae</taxon>
        <taxon>Pseudolysinimonas</taxon>
    </lineage>
</organism>
<evidence type="ECO:0000256" key="1">
    <source>
        <dbReference type="ARBA" id="ARBA00022729"/>
    </source>
</evidence>
<reference evidence="4" key="1">
    <citation type="journal article" date="2019" name="Int. J. Syst. Evol. Microbiol.">
        <title>The Global Catalogue of Microorganisms (GCM) 10K type strain sequencing project: providing services to taxonomists for standard genome sequencing and annotation.</title>
        <authorList>
            <consortium name="The Broad Institute Genomics Platform"/>
            <consortium name="The Broad Institute Genome Sequencing Center for Infectious Disease"/>
            <person name="Wu L."/>
            <person name="Ma J."/>
        </authorList>
    </citation>
    <scope>NUCLEOTIDE SEQUENCE [LARGE SCALE GENOMIC DNA]</scope>
    <source>
        <strain evidence="4">NBRC 108894</strain>
    </source>
</reference>
<keyword evidence="1 2" id="KW-0732">Signal</keyword>
<evidence type="ECO:0000313" key="4">
    <source>
        <dbReference type="Proteomes" id="UP001157034"/>
    </source>
</evidence>